<dbReference type="Proteomes" id="UP000024635">
    <property type="component" value="Unassembled WGS sequence"/>
</dbReference>
<accession>A0A016T450</accession>
<keyword evidence="2" id="KW-1185">Reference proteome</keyword>
<organism evidence="1 2">
    <name type="scientific">Ancylostoma ceylanicum</name>
    <dbReference type="NCBI Taxonomy" id="53326"/>
    <lineage>
        <taxon>Eukaryota</taxon>
        <taxon>Metazoa</taxon>
        <taxon>Ecdysozoa</taxon>
        <taxon>Nematoda</taxon>
        <taxon>Chromadorea</taxon>
        <taxon>Rhabditida</taxon>
        <taxon>Rhabditina</taxon>
        <taxon>Rhabditomorpha</taxon>
        <taxon>Strongyloidea</taxon>
        <taxon>Ancylostomatidae</taxon>
        <taxon>Ancylostomatinae</taxon>
        <taxon>Ancylostoma</taxon>
    </lineage>
</organism>
<dbReference type="AlphaFoldDB" id="A0A016T450"/>
<gene>
    <name evidence="1" type="primary">Acey_s0140.g2176</name>
    <name evidence="1" type="ORF">Y032_0140g2176</name>
</gene>
<protein>
    <submittedName>
        <fullName evidence="1">Uncharacterized protein</fullName>
    </submittedName>
</protein>
<comment type="caution">
    <text evidence="1">The sequence shown here is derived from an EMBL/GenBank/DDBJ whole genome shotgun (WGS) entry which is preliminary data.</text>
</comment>
<name>A0A016T450_9BILA</name>
<sequence length="80" mass="9531">MDIHISSVRRRQTLSPKPCFPVKRTTDETARTLSEISHEQIPYPAGRESIVLRRRSDVIWMEIYCIICNKNDRIFRQEIE</sequence>
<evidence type="ECO:0000313" key="1">
    <source>
        <dbReference type="EMBL" id="EYB97495.1"/>
    </source>
</evidence>
<reference evidence="2" key="1">
    <citation type="journal article" date="2015" name="Nat. Genet.">
        <title>The genome and transcriptome of the zoonotic hookworm Ancylostoma ceylanicum identify infection-specific gene families.</title>
        <authorList>
            <person name="Schwarz E.M."/>
            <person name="Hu Y."/>
            <person name="Antoshechkin I."/>
            <person name="Miller M.M."/>
            <person name="Sternberg P.W."/>
            <person name="Aroian R.V."/>
        </authorList>
    </citation>
    <scope>NUCLEOTIDE SEQUENCE</scope>
    <source>
        <strain evidence="2">HY135</strain>
    </source>
</reference>
<evidence type="ECO:0000313" key="2">
    <source>
        <dbReference type="Proteomes" id="UP000024635"/>
    </source>
</evidence>
<dbReference type="EMBL" id="JARK01001476">
    <property type="protein sequence ID" value="EYB97495.1"/>
    <property type="molecule type" value="Genomic_DNA"/>
</dbReference>
<proteinExistence type="predicted"/>